<evidence type="ECO:0000259" key="1">
    <source>
        <dbReference type="Pfam" id="PF12867"/>
    </source>
</evidence>
<proteinExistence type="predicted"/>
<dbReference type="Gene3D" id="1.20.120.450">
    <property type="entry name" value="dinb family like domain"/>
    <property type="match status" value="1"/>
</dbReference>
<comment type="caution">
    <text evidence="2">The sequence shown here is derived from an EMBL/GenBank/DDBJ whole genome shotgun (WGS) entry which is preliminary data.</text>
</comment>
<dbReference type="EMBL" id="SEWF01000067">
    <property type="protein sequence ID" value="RYU92880.1"/>
    <property type="molecule type" value="Genomic_DNA"/>
</dbReference>
<dbReference type="Proteomes" id="UP000293162">
    <property type="component" value="Unassembled WGS sequence"/>
</dbReference>
<evidence type="ECO:0000313" key="2">
    <source>
        <dbReference type="EMBL" id="RYU92880.1"/>
    </source>
</evidence>
<reference evidence="2 3" key="1">
    <citation type="submission" date="2019-02" db="EMBL/GenBank/DDBJ databases">
        <title>Bacterial novel species Emticicia sp. 17J42-9 isolated from soil.</title>
        <authorList>
            <person name="Jung H.-Y."/>
        </authorList>
    </citation>
    <scope>NUCLEOTIDE SEQUENCE [LARGE SCALE GENOMIC DNA]</scope>
    <source>
        <strain evidence="2 3">17J42-9</strain>
    </source>
</reference>
<dbReference type="SUPFAM" id="SSF109854">
    <property type="entry name" value="DinB/YfiT-like putative metalloenzymes"/>
    <property type="match status" value="1"/>
</dbReference>
<dbReference type="InterPro" id="IPR024775">
    <property type="entry name" value="DinB-like"/>
</dbReference>
<dbReference type="Pfam" id="PF12867">
    <property type="entry name" value="DinB_2"/>
    <property type="match status" value="1"/>
</dbReference>
<organism evidence="2 3">
    <name type="scientific">Emticicia agri</name>
    <dbReference type="NCBI Taxonomy" id="2492393"/>
    <lineage>
        <taxon>Bacteria</taxon>
        <taxon>Pseudomonadati</taxon>
        <taxon>Bacteroidota</taxon>
        <taxon>Cytophagia</taxon>
        <taxon>Cytophagales</taxon>
        <taxon>Leadbetterellaceae</taxon>
        <taxon>Emticicia</taxon>
    </lineage>
</organism>
<dbReference type="AlphaFoldDB" id="A0A4V1ZCJ5"/>
<keyword evidence="3" id="KW-1185">Reference proteome</keyword>
<dbReference type="OrthoDB" id="9793216at2"/>
<evidence type="ECO:0000313" key="3">
    <source>
        <dbReference type="Proteomes" id="UP000293162"/>
    </source>
</evidence>
<gene>
    <name evidence="2" type="ORF">EWM59_24895</name>
</gene>
<dbReference type="RefSeq" id="WP_130023951.1">
    <property type="nucleotide sequence ID" value="NZ_SEWF01000067.1"/>
</dbReference>
<dbReference type="InterPro" id="IPR034660">
    <property type="entry name" value="DinB/YfiT-like"/>
</dbReference>
<feature type="domain" description="DinB-like" evidence="1">
    <location>
        <begin position="37"/>
        <end position="164"/>
    </location>
</feature>
<accession>A0A4V1ZCJ5</accession>
<name>A0A4V1ZCJ5_9BACT</name>
<protein>
    <submittedName>
        <fullName evidence="2">DinB family protein</fullName>
    </submittedName>
</protein>
<sequence length="173" mass="20024">MKKSDINPMPAYFDRYIHLTDEVELKEALSISAEELNQLPIDQWKAIGNKVYAPGKWTIKDILQHMIDTERIFAYRALCFARGEAARMPSFDEEEYGRNTNANQRTLEDLIDELKINRASFIAMYQSFTDEMLLRNGLSFKGIYSVLAIGFIIAGHQRWHLNVIQERYSGLAN</sequence>